<feature type="compositionally biased region" description="Low complexity" evidence="1">
    <location>
        <begin position="67"/>
        <end position="88"/>
    </location>
</feature>
<dbReference type="PANTHER" id="PTHR33326">
    <property type="entry name" value="OS05G0543800 PROTEIN"/>
    <property type="match status" value="1"/>
</dbReference>
<evidence type="ECO:0000313" key="3">
    <source>
        <dbReference type="EMBL" id="PAN43593.1"/>
    </source>
</evidence>
<dbReference type="Proteomes" id="UP000243499">
    <property type="component" value="Chromosome 8"/>
</dbReference>
<dbReference type="EMBL" id="CM008053">
    <property type="protein sequence ID" value="PAN43593.1"/>
    <property type="molecule type" value="Genomic_DNA"/>
</dbReference>
<accession>A0A2S3IFI7</accession>
<feature type="compositionally biased region" description="Basic and acidic residues" evidence="1">
    <location>
        <begin position="182"/>
        <end position="195"/>
    </location>
</feature>
<dbReference type="PANTHER" id="PTHR33326:SF14">
    <property type="entry name" value="EXPRESSED PROTEIN"/>
    <property type="match status" value="1"/>
</dbReference>
<dbReference type="Gramene" id="PAN43593">
    <property type="protein sequence ID" value="PAN43593"/>
    <property type="gene ID" value="PAHAL_8G248600"/>
</dbReference>
<feature type="region of interest" description="Disordered" evidence="1">
    <location>
        <begin position="60"/>
        <end position="101"/>
    </location>
</feature>
<protein>
    <recommendedName>
        <fullName evidence="2">DUF3615 domain-containing protein</fullName>
    </recommendedName>
</protein>
<feature type="domain" description="DUF3615" evidence="2">
    <location>
        <begin position="298"/>
        <end position="396"/>
    </location>
</feature>
<feature type="region of interest" description="Disordered" evidence="1">
    <location>
        <begin position="1"/>
        <end position="20"/>
    </location>
</feature>
<name>A0A2S3IFI7_9POAL</name>
<dbReference type="AlphaFoldDB" id="A0A2S3IFI7"/>
<feature type="compositionally biased region" description="Polar residues" evidence="1">
    <location>
        <begin position="172"/>
        <end position="181"/>
    </location>
</feature>
<dbReference type="InterPro" id="IPR022059">
    <property type="entry name" value="DUF3615"/>
</dbReference>
<feature type="compositionally biased region" description="Basic residues" evidence="1">
    <location>
        <begin position="92"/>
        <end position="101"/>
    </location>
</feature>
<gene>
    <name evidence="3" type="ORF">PAHAL_8G248600</name>
</gene>
<feature type="region of interest" description="Disordered" evidence="1">
    <location>
        <begin position="235"/>
        <end position="280"/>
    </location>
</feature>
<reference evidence="3" key="1">
    <citation type="submission" date="2018-04" db="EMBL/GenBank/DDBJ databases">
        <title>WGS assembly of Panicum hallii.</title>
        <authorList>
            <person name="Lovell J."/>
            <person name="Jenkins J."/>
            <person name="Lowry D."/>
            <person name="Mamidi S."/>
            <person name="Sreedasyam A."/>
            <person name="Weng X."/>
            <person name="Barry K."/>
            <person name="Bonette J."/>
            <person name="Campitelli B."/>
            <person name="Daum C."/>
            <person name="Gordon S."/>
            <person name="Gould B."/>
            <person name="Lipzen A."/>
            <person name="Macqueen A."/>
            <person name="Palacio-Mejia J."/>
            <person name="Plott C."/>
            <person name="Shakirov E."/>
            <person name="Shu S."/>
            <person name="Yoshinaga Y."/>
            <person name="Zane M."/>
            <person name="Rokhsar D."/>
            <person name="Grimwood J."/>
            <person name="Schmutz J."/>
            <person name="Juenger T."/>
        </authorList>
    </citation>
    <scope>NUCLEOTIDE SEQUENCE [LARGE SCALE GENOMIC DNA]</scope>
    <source>
        <strain evidence="3">FIL2</strain>
    </source>
</reference>
<sequence length="417" mass="46839">MGAVRPVSDATTYHAQTHQSTTVKLPRQQPWRIPGANRAAAAAATPHLYAWGTVLCGESQAPKRKPVSGPVRAASAAAAAAAPGDLGPAPSPRHHPPLRRRWTAVPPIRILLPVSRLRCGELETPTRRYPTHLHCAPKESTREERSSELGRAVIDLPTVEALSLSDRPLLSASDSSFIPQSTEEKPPKDSDADKEESMRLMREYYVKNPPTSLEQAIDELLAVEHATLTALAAEWGTEPPPPRKPFPVDQETQSLEAEEHASAAVAQPESINPRQPSHEASMEEIIENGKRWMHDEVMMCFRKYAERPYRMLEGQFDELCHQCCNNVEDHYKVFHHYNFKVKTREPDSADWTVRLYFAEVKEMFGRKYYFCWPLQPIEDGPCYACMKQGVEDLRHPAIAGCYEMGFTDATLFGYAED</sequence>
<proteinExistence type="predicted"/>
<feature type="region of interest" description="Disordered" evidence="1">
    <location>
        <begin position="171"/>
        <end position="195"/>
    </location>
</feature>
<feature type="compositionally biased region" description="Polar residues" evidence="1">
    <location>
        <begin position="9"/>
        <end position="20"/>
    </location>
</feature>
<evidence type="ECO:0000256" key="1">
    <source>
        <dbReference type="SAM" id="MobiDB-lite"/>
    </source>
</evidence>
<evidence type="ECO:0000259" key="2">
    <source>
        <dbReference type="Pfam" id="PF12274"/>
    </source>
</evidence>
<organism evidence="3">
    <name type="scientific">Panicum hallii</name>
    <dbReference type="NCBI Taxonomy" id="206008"/>
    <lineage>
        <taxon>Eukaryota</taxon>
        <taxon>Viridiplantae</taxon>
        <taxon>Streptophyta</taxon>
        <taxon>Embryophyta</taxon>
        <taxon>Tracheophyta</taxon>
        <taxon>Spermatophyta</taxon>
        <taxon>Magnoliopsida</taxon>
        <taxon>Liliopsida</taxon>
        <taxon>Poales</taxon>
        <taxon>Poaceae</taxon>
        <taxon>PACMAD clade</taxon>
        <taxon>Panicoideae</taxon>
        <taxon>Panicodae</taxon>
        <taxon>Paniceae</taxon>
        <taxon>Panicinae</taxon>
        <taxon>Panicum</taxon>
        <taxon>Panicum sect. Panicum</taxon>
    </lineage>
</organism>
<dbReference type="Pfam" id="PF12274">
    <property type="entry name" value="DUF3615"/>
    <property type="match status" value="1"/>
</dbReference>